<evidence type="ECO:0000256" key="16">
    <source>
        <dbReference type="ARBA" id="ARBA00023317"/>
    </source>
</evidence>
<dbReference type="RefSeq" id="WP_061802202.1">
    <property type="nucleotide sequence ID" value="NZ_FOXX01000001.1"/>
</dbReference>
<sequence>MRKTKIVCTIGPASESKEMLEKLVQAGMNVARLNFSHGDFEEHGARVKTIREVSRESGKTVAILLDTKGPEIRTHTVENGEISLSKDDEVIVSMNEVIGTPQKFSITYKGLINDVEKGSTILLDDGLIELEVIDINKKHEEIRTKVRNPGILKNKKGVNVPGVSVNLPGMTEKDANDIKFGIEQEVDFIAASFVRRASDVLEIRQLLEENGGEHIQIIPKIENQEGVDNIDEILAVSDGLMVARGDLGVEIPAETVPLVQKRLIKKCNELGKPVITATQMLDSMQRNPRPTRAEASDVANAIFDGTDAIMLSGETAAGHYPVESVQTMNAIATRVEKALNYPELLKKRSQQVGATVTDAIGQSVVHTSLNLNVNAILAPTESGYTAKMISKYRPQAQIIGVTTDEKVLRKLALVWGVHPVLGENVATIDEMLDMSVRAARKSNNIENGDVVVITAGVPVGKSGTTNLMKVQVVGELLAKGQGIGRKSAFGKVVVARNAKELQEKITEGSIVVTIGTDRDMMDSLEKASAIITEEGGLTSHGAVVGLSLGIPVIVGIENATEIFKDGQDVTVDGNGGVIYKGHASVL</sequence>
<comment type="catalytic activity">
    <reaction evidence="18">
        <text>pyruvate + ATP = phosphoenolpyruvate + ADP + H(+)</text>
        <dbReference type="Rhea" id="RHEA:18157"/>
        <dbReference type="ChEBI" id="CHEBI:15361"/>
        <dbReference type="ChEBI" id="CHEBI:15378"/>
        <dbReference type="ChEBI" id="CHEBI:30616"/>
        <dbReference type="ChEBI" id="CHEBI:58702"/>
        <dbReference type="ChEBI" id="CHEBI:456216"/>
        <dbReference type="EC" id="2.7.1.40"/>
    </reaction>
</comment>
<feature type="domain" description="PEP-utilising enzyme mobile" evidence="20">
    <location>
        <begin position="506"/>
        <end position="576"/>
    </location>
</feature>
<keyword evidence="11 18" id="KW-0418">Kinase</keyword>
<keyword evidence="23" id="KW-1185">Reference proteome</keyword>
<dbReference type="Proteomes" id="UP000182762">
    <property type="component" value="Unassembled WGS sequence"/>
</dbReference>
<evidence type="ECO:0000256" key="10">
    <source>
        <dbReference type="ARBA" id="ARBA00022741"/>
    </source>
</evidence>
<gene>
    <name evidence="22" type="ORF">SAMN02745910_00781</name>
</gene>
<dbReference type="GeneID" id="93709536"/>
<dbReference type="Pfam" id="PF00224">
    <property type="entry name" value="PK"/>
    <property type="match status" value="1"/>
</dbReference>
<dbReference type="SUPFAM" id="SSF51621">
    <property type="entry name" value="Phosphoenolpyruvate/pyruvate domain"/>
    <property type="match status" value="1"/>
</dbReference>
<name>A0A1I5WW27_9BACI</name>
<keyword evidence="16 22" id="KW-0670">Pyruvate</keyword>
<evidence type="ECO:0000256" key="11">
    <source>
        <dbReference type="ARBA" id="ARBA00022777"/>
    </source>
</evidence>
<keyword evidence="10" id="KW-0547">Nucleotide-binding</keyword>
<dbReference type="PANTHER" id="PTHR11817">
    <property type="entry name" value="PYRUVATE KINASE"/>
    <property type="match status" value="1"/>
</dbReference>
<dbReference type="PROSITE" id="PS00110">
    <property type="entry name" value="PYRUVATE_KINASE"/>
    <property type="match status" value="1"/>
</dbReference>
<evidence type="ECO:0000256" key="8">
    <source>
        <dbReference type="ARBA" id="ARBA00022679"/>
    </source>
</evidence>
<evidence type="ECO:0000256" key="3">
    <source>
        <dbReference type="ARBA" id="ARBA00004997"/>
    </source>
</evidence>
<evidence type="ECO:0000259" key="21">
    <source>
        <dbReference type="Pfam" id="PF02887"/>
    </source>
</evidence>
<evidence type="ECO:0000256" key="12">
    <source>
        <dbReference type="ARBA" id="ARBA00022840"/>
    </source>
</evidence>
<evidence type="ECO:0000256" key="9">
    <source>
        <dbReference type="ARBA" id="ARBA00022723"/>
    </source>
</evidence>
<dbReference type="InterPro" id="IPR015806">
    <property type="entry name" value="Pyrv_Knase_insert_dom_sf"/>
</dbReference>
<dbReference type="InterPro" id="IPR040442">
    <property type="entry name" value="Pyrv_kinase-like_dom_sf"/>
</dbReference>
<evidence type="ECO:0000256" key="17">
    <source>
        <dbReference type="NCBIfam" id="TIGR01064"/>
    </source>
</evidence>
<keyword evidence="13 18" id="KW-0460">Magnesium</keyword>
<reference evidence="22 23" key="1">
    <citation type="submission" date="2016-10" db="EMBL/GenBank/DDBJ databases">
        <authorList>
            <person name="Varghese N."/>
            <person name="Submissions S."/>
        </authorList>
    </citation>
    <scope>NUCLEOTIDE SEQUENCE [LARGE SCALE GENOMIC DNA]</scope>
    <source>
        <strain evidence="22 23">DSM 13796</strain>
    </source>
</reference>
<comment type="similarity">
    <text evidence="5 18">Belongs to the pyruvate kinase family.</text>
</comment>
<dbReference type="Pfam" id="PF02887">
    <property type="entry name" value="PK_C"/>
    <property type="match status" value="1"/>
</dbReference>
<keyword evidence="8 18" id="KW-0808">Transferase</keyword>
<dbReference type="EC" id="2.7.1.40" evidence="6 17"/>
<dbReference type="Pfam" id="PF00391">
    <property type="entry name" value="PEP-utilizers"/>
    <property type="match status" value="1"/>
</dbReference>
<comment type="similarity">
    <text evidence="4">In the C-terminal section; belongs to the PEP-utilizing enzyme family.</text>
</comment>
<dbReference type="InterPro" id="IPR008279">
    <property type="entry name" value="PEP-util_enz_mobile_dom"/>
</dbReference>
<dbReference type="Gene3D" id="2.40.33.10">
    <property type="entry name" value="PK beta-barrel domain-like"/>
    <property type="match status" value="1"/>
</dbReference>
<feature type="domain" description="Pyruvate kinase C-terminal" evidence="21">
    <location>
        <begin position="358"/>
        <end position="470"/>
    </location>
</feature>
<feature type="domain" description="Pyruvate kinase barrel" evidence="19">
    <location>
        <begin position="1"/>
        <end position="325"/>
    </location>
</feature>
<evidence type="ECO:0000256" key="15">
    <source>
        <dbReference type="ARBA" id="ARBA00023152"/>
    </source>
</evidence>
<dbReference type="InterPro" id="IPR001697">
    <property type="entry name" value="Pyr_Knase"/>
</dbReference>
<keyword evidence="12" id="KW-0067">ATP-binding</keyword>
<evidence type="ECO:0000256" key="6">
    <source>
        <dbReference type="ARBA" id="ARBA00012142"/>
    </source>
</evidence>
<evidence type="ECO:0000256" key="2">
    <source>
        <dbReference type="ARBA" id="ARBA00001958"/>
    </source>
</evidence>
<comment type="cofactor">
    <cofactor evidence="2">
        <name>K(+)</name>
        <dbReference type="ChEBI" id="CHEBI:29103"/>
    </cofactor>
</comment>
<dbReference type="EMBL" id="FOXX01000001">
    <property type="protein sequence ID" value="SFQ23953.1"/>
    <property type="molecule type" value="Genomic_DNA"/>
</dbReference>
<dbReference type="SUPFAM" id="SSF52009">
    <property type="entry name" value="Phosphohistidine domain"/>
    <property type="match status" value="1"/>
</dbReference>
<evidence type="ECO:0000313" key="22">
    <source>
        <dbReference type="EMBL" id="SFQ23953.1"/>
    </source>
</evidence>
<dbReference type="PRINTS" id="PR01050">
    <property type="entry name" value="PYRUVTKNASE"/>
</dbReference>
<dbReference type="InterPro" id="IPR036918">
    <property type="entry name" value="Pyrv_Knase_C_sf"/>
</dbReference>
<dbReference type="InterPro" id="IPR011037">
    <property type="entry name" value="Pyrv_Knase-like_insert_dom_sf"/>
</dbReference>
<dbReference type="NCBIfam" id="NF004978">
    <property type="entry name" value="PRK06354.1"/>
    <property type="match status" value="1"/>
</dbReference>
<proteinExistence type="inferred from homology"/>
<keyword evidence="15 18" id="KW-0324">Glycolysis</keyword>
<dbReference type="NCBIfam" id="NF004491">
    <property type="entry name" value="PRK05826.1"/>
    <property type="match status" value="1"/>
</dbReference>
<dbReference type="InterPro" id="IPR036637">
    <property type="entry name" value="Phosphohistidine_dom_sf"/>
</dbReference>
<evidence type="ECO:0000313" key="23">
    <source>
        <dbReference type="Proteomes" id="UP000182762"/>
    </source>
</evidence>
<dbReference type="Gene3D" id="3.20.20.60">
    <property type="entry name" value="Phosphoenolpyruvate-binding domains"/>
    <property type="match status" value="1"/>
</dbReference>
<evidence type="ECO:0000256" key="18">
    <source>
        <dbReference type="RuleBase" id="RU000504"/>
    </source>
</evidence>
<evidence type="ECO:0000259" key="20">
    <source>
        <dbReference type="Pfam" id="PF00391"/>
    </source>
</evidence>
<accession>A0A1I5WW27</accession>
<dbReference type="InterPro" id="IPR015813">
    <property type="entry name" value="Pyrv/PenolPyrv_kinase-like_dom"/>
</dbReference>
<dbReference type="SUPFAM" id="SSF50800">
    <property type="entry name" value="PK beta-barrel domain-like"/>
    <property type="match status" value="1"/>
</dbReference>
<organism evidence="22 23">
    <name type="scientific">Priestia endophytica DSM 13796</name>
    <dbReference type="NCBI Taxonomy" id="1121089"/>
    <lineage>
        <taxon>Bacteria</taxon>
        <taxon>Bacillati</taxon>
        <taxon>Bacillota</taxon>
        <taxon>Bacilli</taxon>
        <taxon>Bacillales</taxon>
        <taxon>Bacillaceae</taxon>
        <taxon>Priestia</taxon>
    </lineage>
</organism>
<dbReference type="InterPro" id="IPR018209">
    <property type="entry name" value="Pyrv_Knase_AS"/>
</dbReference>
<dbReference type="InterPro" id="IPR015793">
    <property type="entry name" value="Pyrv_Knase_brl"/>
</dbReference>
<evidence type="ECO:0000256" key="7">
    <source>
        <dbReference type="ARBA" id="ARBA00018587"/>
    </source>
</evidence>
<evidence type="ECO:0000259" key="19">
    <source>
        <dbReference type="Pfam" id="PF00224"/>
    </source>
</evidence>
<keyword evidence="14" id="KW-0630">Potassium</keyword>
<protein>
    <recommendedName>
        <fullName evidence="7 17">Pyruvate kinase</fullName>
        <ecNumber evidence="6 17">2.7.1.40</ecNumber>
    </recommendedName>
</protein>
<evidence type="ECO:0000256" key="14">
    <source>
        <dbReference type="ARBA" id="ARBA00022958"/>
    </source>
</evidence>
<dbReference type="Gene3D" id="3.40.1380.20">
    <property type="entry name" value="Pyruvate kinase, C-terminal domain"/>
    <property type="match status" value="1"/>
</dbReference>
<keyword evidence="9" id="KW-0479">Metal-binding</keyword>
<dbReference type="NCBIfam" id="TIGR01064">
    <property type="entry name" value="pyruv_kin"/>
    <property type="match status" value="1"/>
</dbReference>
<dbReference type="GO" id="GO:0016301">
    <property type="term" value="F:kinase activity"/>
    <property type="evidence" value="ECO:0007669"/>
    <property type="project" value="UniProtKB-KW"/>
</dbReference>
<evidence type="ECO:0000256" key="4">
    <source>
        <dbReference type="ARBA" id="ARBA00006237"/>
    </source>
</evidence>
<dbReference type="InterPro" id="IPR015795">
    <property type="entry name" value="Pyrv_Knase_C"/>
</dbReference>
<comment type="pathway">
    <text evidence="3 18">Carbohydrate degradation; glycolysis; pyruvate from D-glyceraldehyde 3-phosphate: step 5/5.</text>
</comment>
<dbReference type="SUPFAM" id="SSF52935">
    <property type="entry name" value="PK C-terminal domain-like"/>
    <property type="match status" value="1"/>
</dbReference>
<evidence type="ECO:0000256" key="5">
    <source>
        <dbReference type="ARBA" id="ARBA00008663"/>
    </source>
</evidence>
<comment type="caution">
    <text evidence="22">The sequence shown here is derived from an EMBL/GenBank/DDBJ whole genome shotgun (WGS) entry which is preliminary data.</text>
</comment>
<evidence type="ECO:0000256" key="1">
    <source>
        <dbReference type="ARBA" id="ARBA00001946"/>
    </source>
</evidence>
<evidence type="ECO:0000256" key="13">
    <source>
        <dbReference type="ARBA" id="ARBA00022842"/>
    </source>
</evidence>
<comment type="cofactor">
    <cofactor evidence="1">
        <name>Mg(2+)</name>
        <dbReference type="ChEBI" id="CHEBI:18420"/>
    </cofactor>
</comment>
<dbReference type="Gene3D" id="3.50.30.10">
    <property type="entry name" value="Phosphohistidine domain"/>
    <property type="match status" value="1"/>
</dbReference>